<protein>
    <submittedName>
        <fullName evidence="4">Fatty acid desaturase</fullName>
    </submittedName>
</protein>
<proteinExistence type="predicted"/>
<keyword evidence="2" id="KW-0472">Membrane</keyword>
<dbReference type="PANTHER" id="PTHR12879">
    <property type="entry name" value="SPHINGOLIPID DELTA 4 DESATURASE/C-4 HYDROXYLASE PROTEIN DES2"/>
    <property type="match status" value="1"/>
</dbReference>
<keyword evidence="2" id="KW-0812">Transmembrane</keyword>
<keyword evidence="5" id="KW-1185">Reference proteome</keyword>
<dbReference type="GO" id="GO:0042284">
    <property type="term" value="F:sphingolipid delta-4 desaturase activity"/>
    <property type="evidence" value="ECO:0007669"/>
    <property type="project" value="TreeGrafter"/>
</dbReference>
<organism evidence="4 5">
    <name type="scientific">Litoribrevibacter albus</name>
    <dbReference type="NCBI Taxonomy" id="1473156"/>
    <lineage>
        <taxon>Bacteria</taxon>
        <taxon>Pseudomonadati</taxon>
        <taxon>Pseudomonadota</taxon>
        <taxon>Gammaproteobacteria</taxon>
        <taxon>Oceanospirillales</taxon>
        <taxon>Oceanospirillaceae</taxon>
        <taxon>Litoribrevibacter</taxon>
    </lineage>
</organism>
<feature type="transmembrane region" description="Helical" evidence="2">
    <location>
        <begin position="232"/>
        <end position="254"/>
    </location>
</feature>
<evidence type="ECO:0000259" key="3">
    <source>
        <dbReference type="Pfam" id="PF00487"/>
    </source>
</evidence>
<evidence type="ECO:0000313" key="5">
    <source>
        <dbReference type="Proteomes" id="UP001161389"/>
    </source>
</evidence>
<feature type="region of interest" description="Disordered" evidence="1">
    <location>
        <begin position="1"/>
        <end position="51"/>
    </location>
</feature>
<dbReference type="Proteomes" id="UP001161389">
    <property type="component" value="Unassembled WGS sequence"/>
</dbReference>
<dbReference type="EMBL" id="BSNM01000016">
    <property type="protein sequence ID" value="GLQ32602.1"/>
    <property type="molecule type" value="Genomic_DNA"/>
</dbReference>
<evidence type="ECO:0000256" key="2">
    <source>
        <dbReference type="SAM" id="Phobius"/>
    </source>
</evidence>
<dbReference type="CDD" id="cd03510">
    <property type="entry name" value="Rhizobitoxine-FADS-like"/>
    <property type="match status" value="1"/>
</dbReference>
<dbReference type="AlphaFoldDB" id="A0AA37SAX9"/>
<dbReference type="Pfam" id="PF00487">
    <property type="entry name" value="FA_desaturase"/>
    <property type="match status" value="1"/>
</dbReference>
<name>A0AA37SAX9_9GAMM</name>
<dbReference type="RefSeq" id="WP_284382645.1">
    <property type="nucleotide sequence ID" value="NZ_BSNM01000016.1"/>
</dbReference>
<dbReference type="PANTHER" id="PTHR12879:SF8">
    <property type="entry name" value="SPHINGOLIPID DELTA(4)-DESATURASE DES1"/>
    <property type="match status" value="1"/>
</dbReference>
<reference evidence="4" key="1">
    <citation type="journal article" date="2014" name="Int. J. Syst. Evol. Microbiol.">
        <title>Complete genome sequence of Corynebacterium casei LMG S-19264T (=DSM 44701T), isolated from a smear-ripened cheese.</title>
        <authorList>
            <consortium name="US DOE Joint Genome Institute (JGI-PGF)"/>
            <person name="Walter F."/>
            <person name="Albersmeier A."/>
            <person name="Kalinowski J."/>
            <person name="Ruckert C."/>
        </authorList>
    </citation>
    <scope>NUCLEOTIDE SEQUENCE</scope>
    <source>
        <strain evidence="4">NBRC 110071</strain>
    </source>
</reference>
<comment type="caution">
    <text evidence="4">The sequence shown here is derived from an EMBL/GenBank/DDBJ whole genome shotgun (WGS) entry which is preliminary data.</text>
</comment>
<feature type="transmembrane region" description="Helical" evidence="2">
    <location>
        <begin position="96"/>
        <end position="116"/>
    </location>
</feature>
<feature type="domain" description="Fatty acid desaturase" evidence="3">
    <location>
        <begin position="98"/>
        <end position="351"/>
    </location>
</feature>
<dbReference type="InterPro" id="IPR005804">
    <property type="entry name" value="FA_desaturase_dom"/>
</dbReference>
<accession>A0AA37SAX9</accession>
<dbReference type="GO" id="GO:0016020">
    <property type="term" value="C:membrane"/>
    <property type="evidence" value="ECO:0007669"/>
    <property type="project" value="GOC"/>
</dbReference>
<evidence type="ECO:0000256" key="1">
    <source>
        <dbReference type="SAM" id="MobiDB-lite"/>
    </source>
</evidence>
<evidence type="ECO:0000313" key="4">
    <source>
        <dbReference type="EMBL" id="GLQ32602.1"/>
    </source>
</evidence>
<feature type="transmembrane region" description="Helical" evidence="2">
    <location>
        <begin position="71"/>
        <end position="90"/>
    </location>
</feature>
<dbReference type="GO" id="GO:0046513">
    <property type="term" value="P:ceramide biosynthetic process"/>
    <property type="evidence" value="ECO:0007669"/>
    <property type="project" value="TreeGrafter"/>
</dbReference>
<reference evidence="4" key="2">
    <citation type="submission" date="2023-01" db="EMBL/GenBank/DDBJ databases">
        <title>Draft genome sequence of Litoribrevibacter albus strain NBRC 110071.</title>
        <authorList>
            <person name="Sun Q."/>
            <person name="Mori K."/>
        </authorList>
    </citation>
    <scope>NUCLEOTIDE SEQUENCE</scope>
    <source>
        <strain evidence="4">NBRC 110071</strain>
    </source>
</reference>
<gene>
    <name evidence="4" type="ORF">GCM10007876_30810</name>
</gene>
<keyword evidence="2" id="KW-1133">Transmembrane helix</keyword>
<feature type="transmembrane region" description="Helical" evidence="2">
    <location>
        <begin position="260"/>
        <end position="277"/>
    </location>
</feature>
<sequence length="374" mass="43100">MSQNTSSSDHQNTGHTDEQSNGSFDQCSSTNPPINQVDQSIEQPNDQPGNQQSYLAREEVQALRKANDLKAVWGLVFNWLLVAASFALVGYDANPITILVAMIIISGRQLGFGILLHDCSHRSWFSKSWMNDHLGHWLAGVPILVPMRFYRPYHFIHHTKTGTELDPDVDNIRNYPVTKASMRRKVWRDFTGRSGLKALYGVLFFANTGRVGNTVSLGNKQNQRTAQETRDFAFANFRDILIFHSAFFGIFWMIGEPMLYLLWWASYIFTYPFIIRLRQVAEHGAMPKLSSKDVRETTRTTLASWWERLTFAPNYVNYHCEHHYQPTVPGYNLPEMHRLLRQRGFYEDHSAALVQGGYREVFRLASSQKRSRSK</sequence>